<name>A9HWN4_BORPD</name>
<dbReference type="Pfam" id="PF00534">
    <property type="entry name" value="Glycos_transf_1"/>
    <property type="match status" value="1"/>
</dbReference>
<feature type="domain" description="Glycosyl transferase family 1" evidence="1">
    <location>
        <begin position="232"/>
        <end position="397"/>
    </location>
</feature>
<sequence length="432" mass="47909">MGRNELPRRKLVAISNIEELRGTYPVAASKQIISLGLNHRRTYGMEQCRVVQRTLRIPTRVALLGAANSIHTVRWANGLAERGIEVHVLTLHAPGRELSPQVHLHRLRCRAPLGYALAAKRVRRLLAEIQPELLNAHYASGYGLLARLAKFQPLLLSAWGTDIYKFPHKSALHRRLLTDNLRFATLVASTSRAMARRIAAIEPLPVTITPFGIDHTQFCPRHRDDGQAHDDGQAIVVGTIKGLEPQYGIDTLLRAFQIVVSQLDRSHPEIARRLELRIYGKGSQKKKLKKLACDLQLDERVVFAGFIPHAKVPEALANLDIYVALSRQDSFGVAILEASSCGVPVVVSDADGPAEVVADNESGFIVPVDDPGFAAARIVDLVLNPELRAQMSARGREHVLQHYTWDHSLDIMLEAYRKTLCLAHSGTRSHSP</sequence>
<protein>
    <submittedName>
        <fullName evidence="3">Glycosyltransferase</fullName>
        <ecNumber evidence="3">2.4.-.-</ecNumber>
    </submittedName>
</protein>
<feature type="domain" description="Glycosyltransferase subfamily 4-like N-terminal" evidence="2">
    <location>
        <begin position="60"/>
        <end position="191"/>
    </location>
</feature>
<dbReference type="PANTHER" id="PTHR12526">
    <property type="entry name" value="GLYCOSYLTRANSFERASE"/>
    <property type="match status" value="1"/>
</dbReference>
<evidence type="ECO:0000313" key="3">
    <source>
        <dbReference type="EMBL" id="CAP40520.1"/>
    </source>
</evidence>
<keyword evidence="3" id="KW-0328">Glycosyltransferase</keyword>
<dbReference type="KEGG" id="bpt:Bpet0189"/>
<dbReference type="EMBL" id="AM902716">
    <property type="protein sequence ID" value="CAP40520.1"/>
    <property type="molecule type" value="Genomic_DNA"/>
</dbReference>
<dbReference type="GO" id="GO:0016757">
    <property type="term" value="F:glycosyltransferase activity"/>
    <property type="evidence" value="ECO:0007669"/>
    <property type="project" value="UniProtKB-KW"/>
</dbReference>
<reference evidence="3 4" key="1">
    <citation type="journal article" date="2008" name="BMC Genomics">
        <title>The missing link: Bordetella petrii is endowed with both the metabolic versatility of environmental bacteria and virulence traits of pathogenic Bordetellae.</title>
        <authorList>
            <person name="Gross R."/>
            <person name="Guzman C.A."/>
            <person name="Sebaihia M."/>
            <person name="Martins Dos Santos V.A."/>
            <person name="Pieper D.H."/>
            <person name="Koebnik R."/>
            <person name="Lechner M."/>
            <person name="Bartels D."/>
            <person name="Buhrmester J."/>
            <person name="Choudhuri J.V."/>
            <person name="Ebensen T."/>
            <person name="Gaigalat L."/>
            <person name="Herrmann S."/>
            <person name="Khachane A.N."/>
            <person name="Larisch C."/>
            <person name="Link S."/>
            <person name="Linke B."/>
            <person name="Meyer F."/>
            <person name="Mormann S."/>
            <person name="Nakunst D."/>
            <person name="Rueckert C."/>
            <person name="Schneiker-Bekel S."/>
            <person name="Schulze K."/>
            <person name="Vorhoelter F.J."/>
            <person name="Yevsa T."/>
            <person name="Engle J.T."/>
            <person name="Goldman W.E."/>
            <person name="Puehler A."/>
            <person name="Goebel U.B."/>
            <person name="Goesmann A."/>
            <person name="Bloecker H."/>
            <person name="Kaiser O."/>
            <person name="Martinez-Arias R."/>
        </authorList>
    </citation>
    <scope>NUCLEOTIDE SEQUENCE [LARGE SCALE GENOMIC DNA]</scope>
    <source>
        <strain evidence="4">ATCC BAA-461 / DSM 12804 / CCUG 43448 / CIP 107267 / Se-1111R</strain>
    </source>
</reference>
<dbReference type="EC" id="2.4.-.-" evidence="3"/>
<keyword evidence="3" id="KW-0808">Transferase</keyword>
<proteinExistence type="predicted"/>
<dbReference type="InterPro" id="IPR028098">
    <property type="entry name" value="Glyco_trans_4-like_N"/>
</dbReference>
<dbReference type="Proteomes" id="UP000001225">
    <property type="component" value="Chromosome"/>
</dbReference>
<dbReference type="Pfam" id="PF13477">
    <property type="entry name" value="Glyco_trans_4_2"/>
    <property type="match status" value="1"/>
</dbReference>
<evidence type="ECO:0000313" key="4">
    <source>
        <dbReference type="Proteomes" id="UP000001225"/>
    </source>
</evidence>
<dbReference type="Gene3D" id="3.40.50.2000">
    <property type="entry name" value="Glycogen Phosphorylase B"/>
    <property type="match status" value="2"/>
</dbReference>
<evidence type="ECO:0000259" key="2">
    <source>
        <dbReference type="Pfam" id="PF13477"/>
    </source>
</evidence>
<dbReference type="STRING" id="94624.Bpet0189"/>
<dbReference type="eggNOG" id="COG0438">
    <property type="taxonomic scope" value="Bacteria"/>
</dbReference>
<dbReference type="PANTHER" id="PTHR12526:SF636">
    <property type="entry name" value="BLL3647 PROTEIN"/>
    <property type="match status" value="1"/>
</dbReference>
<evidence type="ECO:0000259" key="1">
    <source>
        <dbReference type="Pfam" id="PF00534"/>
    </source>
</evidence>
<dbReference type="InterPro" id="IPR001296">
    <property type="entry name" value="Glyco_trans_1"/>
</dbReference>
<dbReference type="AlphaFoldDB" id="A9HWN4"/>
<dbReference type="SUPFAM" id="SSF53756">
    <property type="entry name" value="UDP-Glycosyltransferase/glycogen phosphorylase"/>
    <property type="match status" value="1"/>
</dbReference>
<keyword evidence="4" id="KW-1185">Reference proteome</keyword>
<gene>
    <name evidence="3" type="primary">wlbH1</name>
    <name evidence="3" type="ordered locus">Bpet0189</name>
</gene>
<accession>A9HWN4</accession>
<organism evidence="3 4">
    <name type="scientific">Bordetella petrii (strain ATCC BAA-461 / DSM 12804 / CCUG 43448 / CIP 107267 / Se-1111R)</name>
    <dbReference type="NCBI Taxonomy" id="340100"/>
    <lineage>
        <taxon>Bacteria</taxon>
        <taxon>Pseudomonadati</taxon>
        <taxon>Pseudomonadota</taxon>
        <taxon>Betaproteobacteria</taxon>
        <taxon>Burkholderiales</taxon>
        <taxon>Alcaligenaceae</taxon>
        <taxon>Bordetella</taxon>
    </lineage>
</organism>